<comment type="subcellular location">
    <subcellularLocation>
        <location evidence="14">Endomembrane system</location>
        <topology evidence="14">Single-pass type II membrane protein</topology>
    </subcellularLocation>
</comment>
<comment type="cofactor">
    <cofactor evidence="1 16">
        <name>Ca(2+)</name>
        <dbReference type="ChEBI" id="CHEBI:29108"/>
    </cofactor>
</comment>
<evidence type="ECO:0000256" key="8">
    <source>
        <dbReference type="ARBA" id="ARBA00023136"/>
    </source>
</evidence>
<dbReference type="PANTHER" id="PTHR11742:SF6">
    <property type="entry name" value="MANNOSYL-OLIGOSACCHARIDE ALPHA-1,2-MANNOSIDASE IA-RELATED"/>
    <property type="match status" value="1"/>
</dbReference>
<dbReference type="GO" id="GO:0005783">
    <property type="term" value="C:endoplasmic reticulum"/>
    <property type="evidence" value="ECO:0007669"/>
    <property type="project" value="TreeGrafter"/>
</dbReference>
<dbReference type="InterPro" id="IPR050749">
    <property type="entry name" value="Glycosyl_Hydrolase_47"/>
</dbReference>
<dbReference type="OrthoDB" id="8118055at2759"/>
<sequence>MAAAGVLPTYQRYVNGVPVPASRKTLRLREKYIILLVFVTFGTVCFGAFFFLPNLQDRVTMVAVQKQFQNAGQDLFFPKHEDIEKGEKMKRHDGVVDPHKIDDKIRLQINIENDVLNMKQTDNRPITEGENAMELKLIREEKEKILLRNREEEEKKKKEEKQKALQVQKDHSGHPGAQGGQPADPEVKGKRDRVKQMMKHAWDNYVKYSWGDNELRPISRKGHSASIFGTSSLGATIVDAIDTLYIMEMDEEFKMARDWIAEHLDFEGSSELSVFETNIRFVGGLLAAYALTGDQMFKTKSKVIADKLLPAFDTPTGIPYSMVNIKTGSSRNWGWASGGCSILSEFGSMHLEFYYLSAITQDKKYLEKAQKIRELLKQLEKPGGLYPNYLNPKTGRWGQQHVSIGALGDSFYEYLLKAYLLSGKEDVEAKEMYEEALKNVVEKLLQTSKSGMKYFAEYKSGRLEHKMDHLGCFIGGTIALGAKEFNDSKKYTDLGADIAHTCHQSYDRTAVKLGPEAFRFDSSTEAQATRSNEKYYILRPEVIETYFYMWRMTKEQKYRDWAWEATMALEKHCRVEGGYSGIRDVYQENPTLDDVQQSFFLAETLKYLYLIFSEDDLLPLDKWVLNTEAHPFPIKGVNPAALA</sequence>
<evidence type="ECO:0000256" key="10">
    <source>
        <dbReference type="ARBA" id="ARBA00023295"/>
    </source>
</evidence>
<keyword evidence="22" id="KW-1185">Reference proteome</keyword>
<feature type="disulfide bond" evidence="17">
    <location>
        <begin position="472"/>
        <end position="502"/>
    </location>
</feature>
<evidence type="ECO:0000256" key="17">
    <source>
        <dbReference type="PIRSR" id="PIRSR601382-3"/>
    </source>
</evidence>
<dbReference type="STRING" id="400727.A0A2T7P4A2"/>
<dbReference type="OMA" id="DTCVWAY"/>
<gene>
    <name evidence="21" type="ORF">C0Q70_10842</name>
</gene>
<evidence type="ECO:0000256" key="5">
    <source>
        <dbReference type="ARBA" id="ARBA00022801"/>
    </source>
</evidence>
<keyword evidence="10 18" id="KW-0326">Glycosidase</keyword>
<evidence type="ECO:0000256" key="6">
    <source>
        <dbReference type="ARBA" id="ARBA00022837"/>
    </source>
</evidence>
<comment type="caution">
    <text evidence="21">The sequence shown here is derived from an EMBL/GenBank/DDBJ whole genome shotgun (WGS) entry which is preliminary data.</text>
</comment>
<proteinExistence type="inferred from homology"/>
<evidence type="ECO:0000256" key="2">
    <source>
        <dbReference type="ARBA" id="ARBA00004922"/>
    </source>
</evidence>
<evidence type="ECO:0000256" key="19">
    <source>
        <dbReference type="SAM" id="MobiDB-lite"/>
    </source>
</evidence>
<feature type="region of interest" description="Disordered" evidence="19">
    <location>
        <begin position="149"/>
        <end position="194"/>
    </location>
</feature>
<dbReference type="EMBL" id="PZQS01000006">
    <property type="protein sequence ID" value="PVD28255.1"/>
    <property type="molecule type" value="Genomic_DNA"/>
</dbReference>
<evidence type="ECO:0000313" key="21">
    <source>
        <dbReference type="EMBL" id="PVD28255.1"/>
    </source>
</evidence>
<evidence type="ECO:0000256" key="1">
    <source>
        <dbReference type="ARBA" id="ARBA00001913"/>
    </source>
</evidence>
<dbReference type="FunFam" id="1.50.10.10:FF:000002">
    <property type="entry name" value="alpha-1,2-Mannosidase"/>
    <property type="match status" value="1"/>
</dbReference>
<keyword evidence="20" id="KW-1133">Transmembrane helix</keyword>
<accession>A0A2T7P4A2</accession>
<keyword evidence="5 18" id="KW-0378">Hydrolase</keyword>
<keyword evidence="6 16" id="KW-0106">Calcium</keyword>
<dbReference type="GO" id="GO:0004571">
    <property type="term" value="F:mannosyl-oligosaccharide 1,2-alpha-mannosidase activity"/>
    <property type="evidence" value="ECO:0007669"/>
    <property type="project" value="UniProtKB-EC"/>
</dbReference>
<dbReference type="GO" id="GO:0000139">
    <property type="term" value="C:Golgi membrane"/>
    <property type="evidence" value="ECO:0007669"/>
    <property type="project" value="TreeGrafter"/>
</dbReference>
<dbReference type="InterPro" id="IPR012341">
    <property type="entry name" value="6hp_glycosidase-like_sf"/>
</dbReference>
<evidence type="ECO:0000256" key="3">
    <source>
        <dbReference type="ARBA" id="ARBA00007658"/>
    </source>
</evidence>
<feature type="active site" description="Proton donor" evidence="15">
    <location>
        <position position="276"/>
    </location>
</feature>
<feature type="transmembrane region" description="Helical" evidence="20">
    <location>
        <begin position="32"/>
        <end position="52"/>
    </location>
</feature>
<comment type="pathway">
    <text evidence="2">Protein modification; protein glycosylation.</text>
</comment>
<organism evidence="21 22">
    <name type="scientific">Pomacea canaliculata</name>
    <name type="common">Golden apple snail</name>
    <dbReference type="NCBI Taxonomy" id="400727"/>
    <lineage>
        <taxon>Eukaryota</taxon>
        <taxon>Metazoa</taxon>
        <taxon>Spiralia</taxon>
        <taxon>Lophotrochozoa</taxon>
        <taxon>Mollusca</taxon>
        <taxon>Gastropoda</taxon>
        <taxon>Caenogastropoda</taxon>
        <taxon>Architaenioglossa</taxon>
        <taxon>Ampullarioidea</taxon>
        <taxon>Ampullariidae</taxon>
        <taxon>Pomacea</taxon>
    </lineage>
</organism>
<protein>
    <recommendedName>
        <fullName evidence="18">alpha-1,2-Mannosidase</fullName>
        <ecNumber evidence="18">3.2.1.-</ecNumber>
    </recommendedName>
</protein>
<evidence type="ECO:0000256" key="4">
    <source>
        <dbReference type="ARBA" id="ARBA00022692"/>
    </source>
</evidence>
<evidence type="ECO:0000256" key="18">
    <source>
        <dbReference type="RuleBase" id="RU361193"/>
    </source>
</evidence>
<dbReference type="AlphaFoldDB" id="A0A2T7P4A2"/>
<keyword evidence="7" id="KW-0735">Signal-anchor</keyword>
<comment type="similarity">
    <text evidence="3 18">Belongs to the glycosyl hydrolase 47 family.</text>
</comment>
<keyword evidence="8 20" id="KW-0472">Membrane</keyword>
<evidence type="ECO:0000256" key="7">
    <source>
        <dbReference type="ARBA" id="ARBA00022968"/>
    </source>
</evidence>
<evidence type="ECO:0000256" key="20">
    <source>
        <dbReference type="SAM" id="Phobius"/>
    </source>
</evidence>
<dbReference type="GO" id="GO:0005975">
    <property type="term" value="P:carbohydrate metabolic process"/>
    <property type="evidence" value="ECO:0007669"/>
    <property type="project" value="InterPro"/>
</dbReference>
<evidence type="ECO:0000256" key="9">
    <source>
        <dbReference type="ARBA" id="ARBA00023157"/>
    </source>
</evidence>
<evidence type="ECO:0000256" key="15">
    <source>
        <dbReference type="PIRSR" id="PIRSR601382-1"/>
    </source>
</evidence>
<feature type="binding site" evidence="16">
    <location>
        <position position="627"/>
    </location>
    <ligand>
        <name>Ca(2+)</name>
        <dbReference type="ChEBI" id="CHEBI:29108"/>
    </ligand>
</feature>
<dbReference type="InterPro" id="IPR036026">
    <property type="entry name" value="Seven-hairpin_glycosidases"/>
</dbReference>
<evidence type="ECO:0000256" key="16">
    <source>
        <dbReference type="PIRSR" id="PIRSR601382-2"/>
    </source>
</evidence>
<dbReference type="SUPFAM" id="SSF48225">
    <property type="entry name" value="Seven-hairpin glycosidases"/>
    <property type="match status" value="1"/>
</dbReference>
<reference evidence="21 22" key="1">
    <citation type="submission" date="2018-04" db="EMBL/GenBank/DDBJ databases">
        <title>The genome of golden apple snail Pomacea canaliculata provides insight into stress tolerance and invasive adaptation.</title>
        <authorList>
            <person name="Liu C."/>
            <person name="Liu B."/>
            <person name="Ren Y."/>
            <person name="Zhang Y."/>
            <person name="Wang H."/>
            <person name="Li S."/>
            <person name="Jiang F."/>
            <person name="Yin L."/>
            <person name="Zhang G."/>
            <person name="Qian W."/>
            <person name="Fan W."/>
        </authorList>
    </citation>
    <scope>NUCLEOTIDE SEQUENCE [LARGE SCALE GENOMIC DNA]</scope>
    <source>
        <strain evidence="21">SZHN2017</strain>
        <tissue evidence="21">Muscle</tissue>
    </source>
</reference>
<dbReference type="PANTHER" id="PTHR11742">
    <property type="entry name" value="MANNOSYL-OLIGOSACCHARIDE ALPHA-1,2-MANNOSIDASE-RELATED"/>
    <property type="match status" value="1"/>
</dbReference>
<evidence type="ECO:0000256" key="13">
    <source>
        <dbReference type="ARBA" id="ARBA00054774"/>
    </source>
</evidence>
<feature type="compositionally biased region" description="Basic and acidic residues" evidence="19">
    <location>
        <begin position="149"/>
        <end position="173"/>
    </location>
</feature>
<dbReference type="InterPro" id="IPR001382">
    <property type="entry name" value="Glyco_hydro_47"/>
</dbReference>
<comment type="catalytic activity">
    <reaction evidence="12">
        <text>N(4)-(alpha-D-Man-(1-&gt;2)-alpha-D-Man-(1-&gt;2)-alpha-D-Man-(1-&gt;3)-[alpha-D-Man-(1-&gt;2)-alpha-D-Man-(1-&gt;3)-[alpha-D-Man-(1-&gt;2)-alpha-D-Man-(1-&gt;6)]-alpha-D-Man-(1-&gt;6)]-beta-D-Man-(1-&gt;4)-beta-D-GlcNAc-(1-&gt;4)-beta-D-GlcNAc)-L-asparaginyl-[protein] (N-glucan mannose isomer 9A1,2,3B1,2,3) + 4 H2O = N(4)-(alpha-D-Man-(1-&gt;3)-[alpha-D-Man-(1-&gt;3)-[alpha-D-Man-(1-&gt;6)]-alpha-D-Man-(1-&gt;6)]-beta-D-Man-(1-&gt;4)-beta-D-GlcNAc-(1-&gt;4)-beta-D-GlcNAc)-L-asparaginyl-[protein] (N-glucan mannose isomer 5A1,2) + 4 beta-D-mannose</text>
        <dbReference type="Rhea" id="RHEA:56008"/>
        <dbReference type="Rhea" id="RHEA-COMP:14356"/>
        <dbReference type="Rhea" id="RHEA-COMP:14367"/>
        <dbReference type="ChEBI" id="CHEBI:15377"/>
        <dbReference type="ChEBI" id="CHEBI:28563"/>
        <dbReference type="ChEBI" id="CHEBI:59087"/>
        <dbReference type="ChEBI" id="CHEBI:139493"/>
        <dbReference type="EC" id="3.2.1.113"/>
    </reaction>
</comment>
<feature type="active site" description="Proton donor" evidence="15">
    <location>
        <position position="516"/>
    </location>
</feature>
<dbReference type="Pfam" id="PF01532">
    <property type="entry name" value="Glyco_hydro_47"/>
    <property type="match status" value="1"/>
</dbReference>
<comment type="function">
    <text evidence="13">Involved in the maturation of Asn-linked oligosaccharides. Progressively trim alpha-1,2-linked mannose residues from Man(9)GlcNAc(2) to produce Man(5)GlcNAc(2).</text>
</comment>
<keyword evidence="9 17" id="KW-1015">Disulfide bond</keyword>
<keyword evidence="16" id="KW-0479">Metal-binding</keyword>
<dbReference type="GO" id="GO:0005509">
    <property type="term" value="F:calcium ion binding"/>
    <property type="evidence" value="ECO:0007669"/>
    <property type="project" value="InterPro"/>
</dbReference>
<keyword evidence="4 20" id="KW-0812">Transmembrane</keyword>
<evidence type="ECO:0000256" key="12">
    <source>
        <dbReference type="ARBA" id="ARBA00048605"/>
    </source>
</evidence>
<dbReference type="Proteomes" id="UP000245119">
    <property type="component" value="Linkage Group LG6"/>
</dbReference>
<dbReference type="EC" id="3.2.1.-" evidence="18"/>
<evidence type="ECO:0000256" key="14">
    <source>
        <dbReference type="ARBA" id="ARBA00060399"/>
    </source>
</evidence>
<dbReference type="Gene3D" id="1.50.10.10">
    <property type="match status" value="1"/>
</dbReference>
<evidence type="ECO:0000256" key="11">
    <source>
        <dbReference type="ARBA" id="ARBA00047669"/>
    </source>
</evidence>
<dbReference type="PRINTS" id="PR00747">
    <property type="entry name" value="GLYHDRLASE47"/>
</dbReference>
<comment type="catalytic activity">
    <reaction evidence="11">
        <text>N(4)-(alpha-D-Man-(1-&gt;2)-alpha-D-Man-(1-&gt;2)-alpha-D-Man-(1-&gt;3)-[alpha-D-Man-(1-&gt;3)-[alpha-D-Man-(1-&gt;2)-alpha-D-Man-(1-&gt;6)]-alpha-D-Man-(1-&gt;6)]-beta-D-Man-(1-&gt;4)-beta-D-GlcNAc-(1-&gt;4)-beta-D-GlcNAc)-L-asparaginyl-[protein] (N-glucan mannose isomer 8A1,2,3B1,3) + 3 H2O = N(4)-(alpha-D-Man-(1-&gt;3)-[alpha-D-Man-(1-&gt;3)-[alpha-D-Man-(1-&gt;6)]-alpha-D-Man-(1-&gt;6)]-beta-D-Man-(1-&gt;4)-beta-D-GlcNAc-(1-&gt;4)-beta-D-GlcNAc)-L-asparaginyl-[protein] (N-glucan mannose isomer 5A1,2) + 3 beta-D-mannose</text>
        <dbReference type="Rhea" id="RHEA:56028"/>
        <dbReference type="Rhea" id="RHEA-COMP:14358"/>
        <dbReference type="Rhea" id="RHEA-COMP:14367"/>
        <dbReference type="ChEBI" id="CHEBI:15377"/>
        <dbReference type="ChEBI" id="CHEBI:28563"/>
        <dbReference type="ChEBI" id="CHEBI:59087"/>
        <dbReference type="ChEBI" id="CHEBI:60628"/>
        <dbReference type="EC" id="3.2.1.113"/>
    </reaction>
</comment>
<feature type="active site" evidence="15">
    <location>
        <position position="541"/>
    </location>
</feature>
<feature type="active site" evidence="15">
    <location>
        <position position="409"/>
    </location>
</feature>
<name>A0A2T7P4A2_POMCA</name>
<evidence type="ECO:0000313" key="22">
    <source>
        <dbReference type="Proteomes" id="UP000245119"/>
    </source>
</evidence>